<dbReference type="Gene3D" id="3.40.190.10">
    <property type="entry name" value="Periplasmic binding protein-like II"/>
    <property type="match status" value="2"/>
</dbReference>
<dbReference type="GO" id="GO:0042956">
    <property type="term" value="P:maltodextrin transmembrane transport"/>
    <property type="evidence" value="ECO:0007669"/>
    <property type="project" value="TreeGrafter"/>
</dbReference>
<dbReference type="PANTHER" id="PTHR30061:SF50">
    <property type="entry name" value="MALTOSE_MALTODEXTRIN-BINDING PERIPLASMIC PROTEIN"/>
    <property type="match status" value="1"/>
</dbReference>
<keyword evidence="5" id="KW-1003">Cell membrane</keyword>
<keyword evidence="5" id="KW-0472">Membrane</keyword>
<dbReference type="InterPro" id="IPR006060">
    <property type="entry name" value="Maltose/Cyclodextrin-bd"/>
</dbReference>
<keyword evidence="3 5" id="KW-0762">Sugar transport</keyword>
<dbReference type="RefSeq" id="WP_073003718.1">
    <property type="nucleotide sequence ID" value="NZ_FQZO01000001.1"/>
</dbReference>
<dbReference type="STRING" id="1121298.SAMN05444401_0601"/>
<evidence type="ECO:0000256" key="2">
    <source>
        <dbReference type="ARBA" id="ARBA00022448"/>
    </source>
</evidence>
<evidence type="ECO:0000256" key="5">
    <source>
        <dbReference type="RuleBase" id="RU365005"/>
    </source>
</evidence>
<dbReference type="AlphaFoldDB" id="A0A1M6B1U7"/>
<dbReference type="PROSITE" id="PS51257">
    <property type="entry name" value="PROKAR_LIPOPROTEIN"/>
    <property type="match status" value="1"/>
</dbReference>
<accession>A0A1M6B1U7</accession>
<feature type="signal peptide" evidence="5">
    <location>
        <begin position="1"/>
        <end position="22"/>
    </location>
</feature>
<evidence type="ECO:0000313" key="6">
    <source>
        <dbReference type="EMBL" id="SHI42709.1"/>
    </source>
</evidence>
<dbReference type="Proteomes" id="UP000184080">
    <property type="component" value="Unassembled WGS sequence"/>
</dbReference>
<protein>
    <recommendedName>
        <fullName evidence="5">Maltodextrin-binding protein</fullName>
    </recommendedName>
</protein>
<dbReference type="InterPro" id="IPR006059">
    <property type="entry name" value="SBP"/>
</dbReference>
<keyword evidence="4 5" id="KW-0732">Signal</keyword>
<comment type="similarity">
    <text evidence="1 5">Belongs to the bacterial solute-binding protein 1 family.</text>
</comment>
<reference evidence="6 7" key="1">
    <citation type="submission" date="2016-11" db="EMBL/GenBank/DDBJ databases">
        <authorList>
            <person name="Jaros S."/>
            <person name="Januszkiewicz K."/>
            <person name="Wedrychowicz H."/>
        </authorList>
    </citation>
    <scope>NUCLEOTIDE SEQUENCE [LARGE SCALE GENOMIC DNA]</scope>
    <source>
        <strain evidence="6 7">DSM 21864</strain>
    </source>
</reference>
<dbReference type="GO" id="GO:1901982">
    <property type="term" value="F:maltose binding"/>
    <property type="evidence" value="ECO:0007669"/>
    <property type="project" value="TreeGrafter"/>
</dbReference>
<name>A0A1M6B1U7_9CLOT</name>
<keyword evidence="5" id="KW-0449">Lipoprotein</keyword>
<dbReference type="EMBL" id="FQZO01000001">
    <property type="protein sequence ID" value="SHI42709.1"/>
    <property type="molecule type" value="Genomic_DNA"/>
</dbReference>
<gene>
    <name evidence="6" type="ORF">SAMN05444401_0601</name>
</gene>
<dbReference type="OrthoDB" id="9766758at2"/>
<proteinExistence type="inferred from homology"/>
<evidence type="ECO:0000256" key="1">
    <source>
        <dbReference type="ARBA" id="ARBA00008520"/>
    </source>
</evidence>
<dbReference type="GO" id="GO:0015144">
    <property type="term" value="F:carbohydrate transmembrane transporter activity"/>
    <property type="evidence" value="ECO:0007669"/>
    <property type="project" value="InterPro"/>
</dbReference>
<dbReference type="Pfam" id="PF13416">
    <property type="entry name" value="SBP_bac_8"/>
    <property type="match status" value="1"/>
</dbReference>
<dbReference type="GO" id="GO:0015768">
    <property type="term" value="P:maltose transport"/>
    <property type="evidence" value="ECO:0007669"/>
    <property type="project" value="TreeGrafter"/>
</dbReference>
<dbReference type="SUPFAM" id="SSF53850">
    <property type="entry name" value="Periplasmic binding protein-like II"/>
    <property type="match status" value="1"/>
</dbReference>
<feature type="chain" id="PRO_5039746917" description="Maltodextrin-binding protein" evidence="5">
    <location>
        <begin position="23"/>
        <end position="409"/>
    </location>
</feature>
<dbReference type="PANTHER" id="PTHR30061">
    <property type="entry name" value="MALTOSE-BINDING PERIPLASMIC PROTEIN"/>
    <property type="match status" value="1"/>
</dbReference>
<dbReference type="GO" id="GO:0055052">
    <property type="term" value="C:ATP-binding cassette (ABC) transporter complex, substrate-binding subunit-containing"/>
    <property type="evidence" value="ECO:0007669"/>
    <property type="project" value="TreeGrafter"/>
</dbReference>
<dbReference type="PRINTS" id="PR00181">
    <property type="entry name" value="MALTOSEBP"/>
</dbReference>
<dbReference type="CDD" id="cd13586">
    <property type="entry name" value="PBP2_Maltose_binding_like"/>
    <property type="match status" value="1"/>
</dbReference>
<organism evidence="6 7">
    <name type="scientific">Clostridium amylolyticum</name>
    <dbReference type="NCBI Taxonomy" id="1121298"/>
    <lineage>
        <taxon>Bacteria</taxon>
        <taxon>Bacillati</taxon>
        <taxon>Bacillota</taxon>
        <taxon>Clostridia</taxon>
        <taxon>Eubacteriales</taxon>
        <taxon>Clostridiaceae</taxon>
        <taxon>Clostridium</taxon>
    </lineage>
</organism>
<sequence length="409" mass="44810">MNKRLKVMASVMAALVVSTALFGCAKKSAEGGNAPSDKKESKKIVIWSHLKTEEVKEVEKYAKEWAKKTGNTVEVKEDKSDFQAYLQAANSSKAPDVMFGLAHDNLGTFQKANLLAEVPANVMDDAKFEKNAVNAVTIEGKKYAVPVLMETYALFYNTDKIKEAPKTLDDLVKVGKEHGFKYEINNFYFSYAFLAANGGYVYKFDGQKFDPADIGLGNDGAVKGYDYLQSLVQTHKLMPSDIKGDLAKGDFQAQKTGLYISGPWDVNGLKDAKVPFAIAPLPGADGKPMPSFMGVQAAFVSSKSKNQAEAWDAVKYILEKSENTLFKVGYRIPATKAGQESAEFKNDKFLSAFAEQAKYAQPMPNIPAVQAMWTPGENNLKLLTSGKQNGKQTGENLVKQVKEGIAQQK</sequence>
<keyword evidence="7" id="KW-1185">Reference proteome</keyword>
<keyword evidence="2 5" id="KW-0813">Transport</keyword>
<evidence type="ECO:0000256" key="4">
    <source>
        <dbReference type="ARBA" id="ARBA00022729"/>
    </source>
</evidence>
<evidence type="ECO:0000313" key="7">
    <source>
        <dbReference type="Proteomes" id="UP000184080"/>
    </source>
</evidence>
<comment type="subcellular location">
    <subcellularLocation>
        <location evidence="5">Cell membrane</location>
        <topology evidence="5">Lipid-anchor</topology>
    </subcellularLocation>
</comment>
<evidence type="ECO:0000256" key="3">
    <source>
        <dbReference type="ARBA" id="ARBA00022597"/>
    </source>
</evidence>